<dbReference type="RefSeq" id="WP_018951203.1">
    <property type="nucleotide sequence ID" value="NZ_CP011367.1"/>
</dbReference>
<keyword evidence="2" id="KW-1133">Transmembrane helix</keyword>
<keyword evidence="4" id="KW-1185">Reference proteome</keyword>
<protein>
    <submittedName>
        <fullName evidence="3">Uncharacterized protein</fullName>
    </submittedName>
</protein>
<accession>A0A0G3G0F7</accession>
<dbReference type="OrthoDB" id="5787218at2"/>
<organism evidence="3 4">
    <name type="scientific">Thioalkalivibrio versutus</name>
    <dbReference type="NCBI Taxonomy" id="106634"/>
    <lineage>
        <taxon>Bacteria</taxon>
        <taxon>Pseudomonadati</taxon>
        <taxon>Pseudomonadota</taxon>
        <taxon>Gammaproteobacteria</taxon>
        <taxon>Chromatiales</taxon>
        <taxon>Ectothiorhodospiraceae</taxon>
        <taxon>Thioalkalivibrio</taxon>
    </lineage>
</organism>
<keyword evidence="2" id="KW-0812">Transmembrane</keyword>
<dbReference type="STRING" id="106634.TVD_04455"/>
<feature type="transmembrane region" description="Helical" evidence="2">
    <location>
        <begin position="309"/>
        <end position="335"/>
    </location>
</feature>
<sequence>MLWVVGVVVAIIVLDLARRPLRRLLVGLTGGITRLVCALRRQVLHLRDAAQRWHQAHLARLEAERVHVAVHALERRYARLVGHDLAEIPDLRQQVHETLRQLEDAYARDEGRLSAEPGWVSRLEALVSTPVGESPQGQRLAQDMQETVLRIARLGMEEHRQMSRGLLSARRRMEAPLHELTGRLEQVHRRLADLQRQGERLDNGLTRCESRDHPAHRQWPAYAQAGSQWLLGAAGLALTAVAVIVYQRLFDPALGSQFPASMEAGGVAFPDLVVVILLGAAAVCGWLLAEARGVSRLLPQSLMDGSEGVRRALVVVAAVALAALTLVSGFGGFHLEWVAYRQEMVDTLLAGGEAPPVTLDLFEQSVGAILGLVIPLIVALAPIWLVGVLQATRVMLGGLLSLLLAVLAGVLYLLAVTAAQMRRLAPMAFDLLTFPSRVVREQFL</sequence>
<dbReference type="EMBL" id="CP011367">
    <property type="protein sequence ID" value="AKJ94668.1"/>
    <property type="molecule type" value="Genomic_DNA"/>
</dbReference>
<dbReference type="Proteomes" id="UP000064201">
    <property type="component" value="Chromosome"/>
</dbReference>
<feature type="transmembrane region" description="Helical" evidence="2">
    <location>
        <begin position="368"/>
        <end position="389"/>
    </location>
</feature>
<dbReference type="AlphaFoldDB" id="A0A0G3G0F7"/>
<gene>
    <name evidence="3" type="ORF">TVD_04455</name>
</gene>
<feature type="transmembrane region" description="Helical" evidence="2">
    <location>
        <begin position="267"/>
        <end position="289"/>
    </location>
</feature>
<dbReference type="PATRIC" id="fig|106634.4.peg.911"/>
<evidence type="ECO:0000313" key="3">
    <source>
        <dbReference type="EMBL" id="AKJ94668.1"/>
    </source>
</evidence>
<proteinExistence type="predicted"/>
<dbReference type="KEGG" id="tvr:TVD_04455"/>
<reference evidence="3 4" key="1">
    <citation type="submission" date="2015-04" db="EMBL/GenBank/DDBJ databases">
        <title>Complete Sequence for the Genome of the Thioalkalivibrio versutus D301.</title>
        <authorList>
            <person name="Mu T."/>
            <person name="Zhou J."/>
            <person name="Xu X."/>
        </authorList>
    </citation>
    <scope>NUCLEOTIDE SEQUENCE [LARGE SCALE GENOMIC DNA]</scope>
    <source>
        <strain evidence="3 4">D301</strain>
    </source>
</reference>
<keyword evidence="2" id="KW-0472">Membrane</keyword>
<feature type="coiled-coil region" evidence="1">
    <location>
        <begin position="177"/>
        <end position="204"/>
    </location>
</feature>
<evidence type="ECO:0000256" key="2">
    <source>
        <dbReference type="SAM" id="Phobius"/>
    </source>
</evidence>
<name>A0A0G3G0F7_9GAMM</name>
<feature type="transmembrane region" description="Helical" evidence="2">
    <location>
        <begin position="229"/>
        <end position="246"/>
    </location>
</feature>
<feature type="transmembrane region" description="Helical" evidence="2">
    <location>
        <begin position="395"/>
        <end position="419"/>
    </location>
</feature>
<evidence type="ECO:0000256" key="1">
    <source>
        <dbReference type="SAM" id="Coils"/>
    </source>
</evidence>
<evidence type="ECO:0000313" key="4">
    <source>
        <dbReference type="Proteomes" id="UP000064201"/>
    </source>
</evidence>
<keyword evidence="1" id="KW-0175">Coiled coil</keyword>